<dbReference type="GO" id="GO:0031021">
    <property type="term" value="C:interphase microtubule organizing center"/>
    <property type="evidence" value="ECO:0007669"/>
    <property type="project" value="TreeGrafter"/>
</dbReference>
<reference evidence="5" key="2">
    <citation type="submission" date="2015-06" db="UniProtKB">
        <authorList>
            <consortium name="EnsemblMetazoa"/>
        </authorList>
    </citation>
    <scope>IDENTIFICATION</scope>
</reference>
<dbReference type="GO" id="GO:0000931">
    <property type="term" value="C:gamma-tubulin ring complex"/>
    <property type="evidence" value="ECO:0007669"/>
    <property type="project" value="InterPro"/>
</dbReference>
<dbReference type="PANTHER" id="PTHR28520">
    <property type="entry name" value="MITOTIC-SPINDLE ORGANIZING PROTEIN 1"/>
    <property type="match status" value="1"/>
</dbReference>
<comment type="subcellular location">
    <subcellularLocation>
        <location evidence="1">Cytoplasm</location>
        <location evidence="1">Cytoskeleton</location>
        <location evidence="1">Microtubule organizing center</location>
    </subcellularLocation>
</comment>
<evidence type="ECO:0000313" key="6">
    <source>
        <dbReference type="Proteomes" id="UP000015104"/>
    </source>
</evidence>
<sequence>MIHHTFVKFIHNWPLNWQMERSPDNLTSGSTLDIIAEMSSILDTGLDSEILSICHRLLECGVSAKLLAKAFREIKNSKIQKTPVQ</sequence>
<comment type="similarity">
    <text evidence="2">Belongs to the MOZART1 family.</text>
</comment>
<dbReference type="GO" id="GO:0005819">
    <property type="term" value="C:spindle"/>
    <property type="evidence" value="ECO:0007669"/>
    <property type="project" value="TreeGrafter"/>
</dbReference>
<protein>
    <recommendedName>
        <fullName evidence="7">Mitotic-spindle organizing protein 1</fullName>
    </recommendedName>
</protein>
<name>T1K2L1_TETUR</name>
<organism evidence="5 6">
    <name type="scientific">Tetranychus urticae</name>
    <name type="common">Two-spotted spider mite</name>
    <dbReference type="NCBI Taxonomy" id="32264"/>
    <lineage>
        <taxon>Eukaryota</taxon>
        <taxon>Metazoa</taxon>
        <taxon>Ecdysozoa</taxon>
        <taxon>Arthropoda</taxon>
        <taxon>Chelicerata</taxon>
        <taxon>Arachnida</taxon>
        <taxon>Acari</taxon>
        <taxon>Acariformes</taxon>
        <taxon>Trombidiformes</taxon>
        <taxon>Prostigmata</taxon>
        <taxon>Eleutherengona</taxon>
        <taxon>Raphignathae</taxon>
        <taxon>Tetranychoidea</taxon>
        <taxon>Tetranychidae</taxon>
        <taxon>Tetranychus</taxon>
    </lineage>
</organism>
<keyword evidence="4" id="KW-0206">Cytoskeleton</keyword>
<evidence type="ECO:0000313" key="5">
    <source>
        <dbReference type="EnsemblMetazoa" id="tetur04g05430.1"/>
    </source>
</evidence>
<dbReference type="PANTHER" id="PTHR28520:SF2">
    <property type="entry name" value="MITOTIC-SPINDLE ORGANIZING PROTEIN 1"/>
    <property type="match status" value="1"/>
</dbReference>
<accession>T1K2L1</accession>
<dbReference type="AlphaFoldDB" id="T1K2L1"/>
<evidence type="ECO:0000256" key="4">
    <source>
        <dbReference type="ARBA" id="ARBA00023212"/>
    </source>
</evidence>
<dbReference type="GO" id="GO:0090307">
    <property type="term" value="P:mitotic spindle assembly"/>
    <property type="evidence" value="ECO:0007669"/>
    <property type="project" value="TreeGrafter"/>
</dbReference>
<evidence type="ECO:0008006" key="7">
    <source>
        <dbReference type="Google" id="ProtNLM"/>
    </source>
</evidence>
<keyword evidence="6" id="KW-1185">Reference proteome</keyword>
<evidence type="ECO:0000256" key="2">
    <source>
        <dbReference type="ARBA" id="ARBA00011015"/>
    </source>
</evidence>
<dbReference type="GO" id="GO:0051415">
    <property type="term" value="P:microtubule nucleation by interphase microtubule organizing center"/>
    <property type="evidence" value="ECO:0007669"/>
    <property type="project" value="TreeGrafter"/>
</dbReference>
<dbReference type="Proteomes" id="UP000015104">
    <property type="component" value="Unassembled WGS sequence"/>
</dbReference>
<reference evidence="6" key="1">
    <citation type="submission" date="2011-08" db="EMBL/GenBank/DDBJ databases">
        <authorList>
            <person name="Rombauts S."/>
        </authorList>
    </citation>
    <scope>NUCLEOTIDE SEQUENCE</scope>
    <source>
        <strain evidence="6">London</strain>
    </source>
</reference>
<evidence type="ECO:0000256" key="3">
    <source>
        <dbReference type="ARBA" id="ARBA00022490"/>
    </source>
</evidence>
<dbReference type="EnsemblMetazoa" id="tetur04g05430.1">
    <property type="protein sequence ID" value="tetur04g05430.1"/>
    <property type="gene ID" value="tetur04g05430"/>
</dbReference>
<dbReference type="EMBL" id="CAEY01001365">
    <property type="status" value="NOT_ANNOTATED_CDS"/>
    <property type="molecule type" value="Genomic_DNA"/>
</dbReference>
<evidence type="ECO:0000256" key="1">
    <source>
        <dbReference type="ARBA" id="ARBA00004267"/>
    </source>
</evidence>
<dbReference type="HOGENOM" id="CLU_2515552_0_0_1"/>
<dbReference type="InterPro" id="IPR022214">
    <property type="entry name" value="MZT1"/>
</dbReference>
<proteinExistence type="inferred from homology"/>
<keyword evidence="3" id="KW-0963">Cytoplasm</keyword>
<dbReference type="GO" id="GO:0033566">
    <property type="term" value="P:gamma-tubulin complex localization"/>
    <property type="evidence" value="ECO:0007669"/>
    <property type="project" value="InterPro"/>
</dbReference>
<dbReference type="Pfam" id="PF12554">
    <property type="entry name" value="MOZART1"/>
    <property type="match status" value="1"/>
</dbReference>